<dbReference type="EMBL" id="JAQQWM010000006">
    <property type="protein sequence ID" value="KAK8059795.1"/>
    <property type="molecule type" value="Genomic_DNA"/>
</dbReference>
<feature type="region of interest" description="Disordered" evidence="1">
    <location>
        <begin position="212"/>
        <end position="306"/>
    </location>
</feature>
<keyword evidence="3" id="KW-1185">Reference proteome</keyword>
<evidence type="ECO:0000256" key="1">
    <source>
        <dbReference type="SAM" id="MobiDB-lite"/>
    </source>
</evidence>
<reference evidence="2 3" key="1">
    <citation type="submission" date="2023-01" db="EMBL/GenBank/DDBJ databases">
        <title>Analysis of 21 Apiospora genomes using comparative genomics revels a genus with tremendous synthesis potential of carbohydrate active enzymes and secondary metabolites.</title>
        <authorList>
            <person name="Sorensen T."/>
        </authorList>
    </citation>
    <scope>NUCLEOTIDE SEQUENCE [LARGE SCALE GENOMIC DNA]</scope>
    <source>
        <strain evidence="2 3">CBS 83171</strain>
    </source>
</reference>
<protein>
    <submittedName>
        <fullName evidence="2">Uncharacterized protein</fullName>
    </submittedName>
</protein>
<evidence type="ECO:0000313" key="2">
    <source>
        <dbReference type="EMBL" id="KAK8059795.1"/>
    </source>
</evidence>
<organism evidence="2 3">
    <name type="scientific">Apiospora saccharicola</name>
    <dbReference type="NCBI Taxonomy" id="335842"/>
    <lineage>
        <taxon>Eukaryota</taxon>
        <taxon>Fungi</taxon>
        <taxon>Dikarya</taxon>
        <taxon>Ascomycota</taxon>
        <taxon>Pezizomycotina</taxon>
        <taxon>Sordariomycetes</taxon>
        <taxon>Xylariomycetidae</taxon>
        <taxon>Amphisphaeriales</taxon>
        <taxon>Apiosporaceae</taxon>
        <taxon>Apiospora</taxon>
    </lineage>
</organism>
<feature type="compositionally biased region" description="Low complexity" evidence="1">
    <location>
        <begin position="235"/>
        <end position="255"/>
    </location>
</feature>
<feature type="compositionally biased region" description="Polar residues" evidence="1">
    <location>
        <begin position="1"/>
        <end position="10"/>
    </location>
</feature>
<accession>A0ABR1UP00</accession>
<feature type="region of interest" description="Disordered" evidence="1">
    <location>
        <begin position="1"/>
        <end position="40"/>
    </location>
</feature>
<name>A0ABR1UP00_9PEZI</name>
<dbReference type="Proteomes" id="UP001446871">
    <property type="component" value="Unassembled WGS sequence"/>
</dbReference>
<feature type="compositionally biased region" description="Polar residues" evidence="1">
    <location>
        <begin position="290"/>
        <end position="306"/>
    </location>
</feature>
<evidence type="ECO:0000313" key="3">
    <source>
        <dbReference type="Proteomes" id="UP001446871"/>
    </source>
</evidence>
<gene>
    <name evidence="2" type="ORF">PG996_009725</name>
</gene>
<proteinExistence type="predicted"/>
<comment type="caution">
    <text evidence="2">The sequence shown here is derived from an EMBL/GenBank/DDBJ whole genome shotgun (WGS) entry which is preliminary data.</text>
</comment>
<feature type="compositionally biased region" description="Low complexity" evidence="1">
    <location>
        <begin position="16"/>
        <end position="32"/>
    </location>
</feature>
<sequence>MSAQPTTTKTTIEKMAQTGPATPATPAAAPKASVREPWSLDDAQPKGRLYTPFYGLKRGTSWCEKTAKNKVQLNWVCKYPQDEHNTDDDRMGHAVETAIADMAHILGFSYAWIVHGPRNPTPHISQRIPGSSDSSTPATPEWSLSACFGSDDKTAQVYGNLFVKMGCGKKEGQKEIPSGFMMAGPDDDEDKARELQKRLPGGRCLDLYVADDNMPQPFAPRQKKTRAQKKKDAAAKAAAEGNTGQNKGQNGQKPGILKPSAKPENRISKSAARRLRKKANQAEKRAEEASSGNSSLNFSLQCSLAG</sequence>